<proteinExistence type="predicted"/>
<dbReference type="InterPro" id="IPR047629">
    <property type="entry name" value="IS1182_transpos"/>
</dbReference>
<evidence type="ECO:0000259" key="2">
    <source>
        <dbReference type="Pfam" id="PF13751"/>
    </source>
</evidence>
<organism evidence="3 4">
    <name type="scientific">Clostridium grantii DSM 8605</name>
    <dbReference type="NCBI Taxonomy" id="1121316"/>
    <lineage>
        <taxon>Bacteria</taxon>
        <taxon>Bacillati</taxon>
        <taxon>Bacillota</taxon>
        <taxon>Clostridia</taxon>
        <taxon>Eubacteriales</taxon>
        <taxon>Clostridiaceae</taxon>
        <taxon>Clostridium</taxon>
    </lineage>
</organism>
<feature type="domain" description="Transposase InsH N-terminal" evidence="1">
    <location>
        <begin position="25"/>
        <end position="116"/>
    </location>
</feature>
<protein>
    <submittedName>
        <fullName evidence="3">Transposase</fullName>
    </submittedName>
</protein>
<dbReference type="InterPro" id="IPR025668">
    <property type="entry name" value="Tnp_DDE_dom"/>
</dbReference>
<dbReference type="Proteomes" id="UP000184447">
    <property type="component" value="Unassembled WGS sequence"/>
</dbReference>
<dbReference type="NCBIfam" id="NF033551">
    <property type="entry name" value="transpos_IS1182"/>
    <property type="match status" value="1"/>
</dbReference>
<name>A0A1M5V4X8_9CLOT</name>
<evidence type="ECO:0000313" key="3">
    <source>
        <dbReference type="EMBL" id="SHH70013.1"/>
    </source>
</evidence>
<dbReference type="InterPro" id="IPR008490">
    <property type="entry name" value="Transposase_InsH_N"/>
</dbReference>
<dbReference type="AlphaFoldDB" id="A0A1M5V4X8"/>
<dbReference type="Pfam" id="PF13751">
    <property type="entry name" value="DDE_Tnp_1_6"/>
    <property type="match status" value="1"/>
</dbReference>
<dbReference type="PANTHER" id="PTHR33408:SF2">
    <property type="entry name" value="TRANSPOSASE DDE DOMAIN-CONTAINING PROTEIN"/>
    <property type="match status" value="1"/>
</dbReference>
<dbReference type="Pfam" id="PF05598">
    <property type="entry name" value="DUF772"/>
    <property type="match status" value="1"/>
</dbReference>
<sequence length="542" mass="63119">MIKHINLHKNYTSNRGSYQLKLPLNIEYMIPNNDSVRLLSQFVEEMDLTDLYSTYSRLRENQATPRQMLKIVLYSYMNHSYSSREMETSCKRDVNFMYLLEGSPVPDHSTFARFRSLHFAPCSETIMAEMTNFLYEIGEILGDAIFIDGTKIEACANKYTFVWKKAVSKNLERLLSKLAIFVSECEELYGIKLVYENKVKIKHVKKLRKKLYSLKQEENIEFVHGCGKRKTPIQRSIEKLEEYLGKLKEYTQKIHTCGKRNSYSKTDKDATFMRMKEDAMKNGQLKPGYNVQHGVDSEYIVWLTVGEQPTDTTTLIPFIKSMENFLCFKYFKIVADAGYESEENYVYVKDNGQLSYIKPANYEISKTRKYKNDISRIENMDYTELGDYYTCKNNKKLTVNKILKRKSKTGYISEKTIYTSDDCSNCIHKSKCIKGHNCKTPLEERVKNLETSKLFNMLRKENLERIVSEEGCELRMNRSIQAEGSFAQIKQDMGFRRYLCKGKKNVLAESVLLAMAHNVNKLHNKIQSDRTGIHLLSLKKGA</sequence>
<reference evidence="3 4" key="1">
    <citation type="submission" date="2016-11" db="EMBL/GenBank/DDBJ databases">
        <authorList>
            <person name="Jaros S."/>
            <person name="Januszkiewicz K."/>
            <person name="Wedrychowicz H."/>
        </authorList>
    </citation>
    <scope>NUCLEOTIDE SEQUENCE [LARGE SCALE GENOMIC DNA]</scope>
    <source>
        <strain evidence="3 4">DSM 8605</strain>
    </source>
</reference>
<evidence type="ECO:0000313" key="4">
    <source>
        <dbReference type="Proteomes" id="UP000184447"/>
    </source>
</evidence>
<dbReference type="EMBL" id="FQXM01000010">
    <property type="protein sequence ID" value="SHH70013.1"/>
    <property type="molecule type" value="Genomic_DNA"/>
</dbReference>
<keyword evidence="4" id="KW-1185">Reference proteome</keyword>
<evidence type="ECO:0000259" key="1">
    <source>
        <dbReference type="Pfam" id="PF05598"/>
    </source>
</evidence>
<feature type="domain" description="Transposase DDE" evidence="2">
    <location>
        <begin position="390"/>
        <end position="523"/>
    </location>
</feature>
<dbReference type="RefSeq" id="WP_073338355.1">
    <property type="nucleotide sequence ID" value="NZ_FQXM01000010.1"/>
</dbReference>
<dbReference type="STRING" id="1121316.SAMN02745207_02064"/>
<accession>A0A1M5V4X8</accession>
<gene>
    <name evidence="3" type="ORF">SAMN02745207_02064</name>
</gene>
<dbReference type="PANTHER" id="PTHR33408">
    <property type="entry name" value="TRANSPOSASE"/>
    <property type="match status" value="1"/>
</dbReference>
<dbReference type="OrthoDB" id="9789070at2"/>